<reference evidence="2" key="3">
    <citation type="submission" date="2022-06" db="UniProtKB">
        <authorList>
            <consortium name="EnsemblPlants"/>
        </authorList>
    </citation>
    <scope>IDENTIFICATION</scope>
</reference>
<sequence>MSAAAPAESFFPAATRRRMPSKASTSQGIRSAPSCRNPNSSSASRSSSSKAQWPRYSVGITNRRISSPTYTAKDPLGTAPPPFLPRPPGATAIRFHRFSSCCSRTMSRILLLAPLPRSSIAAD</sequence>
<reference evidence="2" key="2">
    <citation type="submission" date="2018-03" db="EMBL/GenBank/DDBJ databases">
        <title>The Triticum urartu genome reveals the dynamic nature of wheat genome evolution.</title>
        <authorList>
            <person name="Ling H."/>
            <person name="Ma B."/>
            <person name="Shi X."/>
            <person name="Liu H."/>
            <person name="Dong L."/>
            <person name="Sun H."/>
            <person name="Cao Y."/>
            <person name="Gao Q."/>
            <person name="Zheng S."/>
            <person name="Li Y."/>
            <person name="Yu Y."/>
            <person name="Du H."/>
            <person name="Qi M."/>
            <person name="Li Y."/>
            <person name="Yu H."/>
            <person name="Cui Y."/>
            <person name="Wang N."/>
            <person name="Chen C."/>
            <person name="Wu H."/>
            <person name="Zhao Y."/>
            <person name="Zhang J."/>
            <person name="Li Y."/>
            <person name="Zhou W."/>
            <person name="Zhang B."/>
            <person name="Hu W."/>
            <person name="Eijk M."/>
            <person name="Tang J."/>
            <person name="Witsenboer H."/>
            <person name="Zhao S."/>
            <person name="Li Z."/>
            <person name="Zhang A."/>
            <person name="Wang D."/>
            <person name="Liang C."/>
        </authorList>
    </citation>
    <scope>NUCLEOTIDE SEQUENCE [LARGE SCALE GENOMIC DNA]</scope>
    <source>
        <strain evidence="2">cv. G1812</strain>
    </source>
</reference>
<organism evidence="2 3">
    <name type="scientific">Triticum urartu</name>
    <name type="common">Red wild einkorn</name>
    <name type="synonym">Crithodium urartu</name>
    <dbReference type="NCBI Taxonomy" id="4572"/>
    <lineage>
        <taxon>Eukaryota</taxon>
        <taxon>Viridiplantae</taxon>
        <taxon>Streptophyta</taxon>
        <taxon>Embryophyta</taxon>
        <taxon>Tracheophyta</taxon>
        <taxon>Spermatophyta</taxon>
        <taxon>Magnoliopsida</taxon>
        <taxon>Liliopsida</taxon>
        <taxon>Poales</taxon>
        <taxon>Poaceae</taxon>
        <taxon>BOP clade</taxon>
        <taxon>Pooideae</taxon>
        <taxon>Triticodae</taxon>
        <taxon>Triticeae</taxon>
        <taxon>Triticinae</taxon>
        <taxon>Triticum</taxon>
    </lineage>
</organism>
<dbReference type="Proteomes" id="UP000015106">
    <property type="component" value="Chromosome 7"/>
</dbReference>
<dbReference type="EnsemblPlants" id="TuG1812G0700004534.01.T01">
    <property type="protein sequence ID" value="TuG1812G0700004534.01.T01.cds379935"/>
    <property type="gene ID" value="TuG1812G0700004534.01"/>
</dbReference>
<feature type="compositionally biased region" description="Pro residues" evidence="1">
    <location>
        <begin position="78"/>
        <end position="88"/>
    </location>
</feature>
<name>A0A8R7R344_TRIUA</name>
<evidence type="ECO:0000313" key="3">
    <source>
        <dbReference type="Proteomes" id="UP000015106"/>
    </source>
</evidence>
<proteinExistence type="predicted"/>
<feature type="region of interest" description="Disordered" evidence="1">
    <location>
        <begin position="1"/>
        <end position="89"/>
    </location>
</feature>
<evidence type="ECO:0000256" key="1">
    <source>
        <dbReference type="SAM" id="MobiDB-lite"/>
    </source>
</evidence>
<feature type="compositionally biased region" description="Low complexity" evidence="1">
    <location>
        <begin position="31"/>
        <end position="49"/>
    </location>
</feature>
<feature type="compositionally biased region" description="Polar residues" evidence="1">
    <location>
        <begin position="59"/>
        <end position="70"/>
    </location>
</feature>
<dbReference type="AlphaFoldDB" id="A0A8R7R344"/>
<protein>
    <submittedName>
        <fullName evidence="2">Uncharacterized protein</fullName>
    </submittedName>
</protein>
<feature type="compositionally biased region" description="Low complexity" evidence="1">
    <location>
        <begin position="1"/>
        <end position="14"/>
    </location>
</feature>
<dbReference type="Gramene" id="TuG1812G0700004534.01.T01">
    <property type="protein sequence ID" value="TuG1812G0700004534.01.T01.cds379935"/>
    <property type="gene ID" value="TuG1812G0700004534.01"/>
</dbReference>
<accession>A0A8R7R344</accession>
<keyword evidence="3" id="KW-1185">Reference proteome</keyword>
<evidence type="ECO:0000313" key="2">
    <source>
        <dbReference type="EnsemblPlants" id="TuG1812G0700004534.01.T01.cds379935"/>
    </source>
</evidence>
<reference evidence="3" key="1">
    <citation type="journal article" date="2013" name="Nature">
        <title>Draft genome of the wheat A-genome progenitor Triticum urartu.</title>
        <authorList>
            <person name="Ling H.Q."/>
            <person name="Zhao S."/>
            <person name="Liu D."/>
            <person name="Wang J."/>
            <person name="Sun H."/>
            <person name="Zhang C."/>
            <person name="Fan H."/>
            <person name="Li D."/>
            <person name="Dong L."/>
            <person name="Tao Y."/>
            <person name="Gao C."/>
            <person name="Wu H."/>
            <person name="Li Y."/>
            <person name="Cui Y."/>
            <person name="Guo X."/>
            <person name="Zheng S."/>
            <person name="Wang B."/>
            <person name="Yu K."/>
            <person name="Liang Q."/>
            <person name="Yang W."/>
            <person name="Lou X."/>
            <person name="Chen J."/>
            <person name="Feng M."/>
            <person name="Jian J."/>
            <person name="Zhang X."/>
            <person name="Luo G."/>
            <person name="Jiang Y."/>
            <person name="Liu J."/>
            <person name="Wang Z."/>
            <person name="Sha Y."/>
            <person name="Zhang B."/>
            <person name="Wu H."/>
            <person name="Tang D."/>
            <person name="Shen Q."/>
            <person name="Xue P."/>
            <person name="Zou S."/>
            <person name="Wang X."/>
            <person name="Liu X."/>
            <person name="Wang F."/>
            <person name="Yang Y."/>
            <person name="An X."/>
            <person name="Dong Z."/>
            <person name="Zhang K."/>
            <person name="Zhang X."/>
            <person name="Luo M.C."/>
            <person name="Dvorak J."/>
            <person name="Tong Y."/>
            <person name="Wang J."/>
            <person name="Yang H."/>
            <person name="Li Z."/>
            <person name="Wang D."/>
            <person name="Zhang A."/>
            <person name="Wang J."/>
        </authorList>
    </citation>
    <scope>NUCLEOTIDE SEQUENCE</scope>
    <source>
        <strain evidence="3">cv. G1812</strain>
    </source>
</reference>